<dbReference type="AlphaFoldDB" id="A0A8J3EQH5"/>
<feature type="modified residue" description="4-aspartylphosphate" evidence="1">
    <location>
        <position position="63"/>
    </location>
</feature>
<dbReference type="PROSITE" id="PS50930">
    <property type="entry name" value="HTH_LYTTR"/>
    <property type="match status" value="1"/>
</dbReference>
<dbReference type="GO" id="GO:0000156">
    <property type="term" value="F:phosphorelay response regulator activity"/>
    <property type="evidence" value="ECO:0007669"/>
    <property type="project" value="InterPro"/>
</dbReference>
<comment type="caution">
    <text evidence="4">The sequence shown here is derived from an EMBL/GenBank/DDBJ whole genome shotgun (WGS) entry which is preliminary data.</text>
</comment>
<evidence type="ECO:0000259" key="3">
    <source>
        <dbReference type="PROSITE" id="PS50930"/>
    </source>
</evidence>
<dbReference type="Gene3D" id="2.40.50.1020">
    <property type="entry name" value="LytTr DNA-binding domain"/>
    <property type="match status" value="1"/>
</dbReference>
<dbReference type="InterPro" id="IPR001789">
    <property type="entry name" value="Sig_transdc_resp-reg_receiver"/>
</dbReference>
<proteinExistence type="predicted"/>
<sequence>MSRVMSRNEKYRVLVVDDEKPARKRLGNLLEQHDAISEIVEAKNGVEAVSQIETNPPDIVFLDVQMPGVGGFDVIDTIGPEHMPLTIFVTAYDKFALKAFDASALDYLLKPFSDSRFETAMDKALDRLAEKSPQSLHQGQDSEVLELIARRQRPGELWNWLVIKTGGVTRFIMAEDIDWIEAAGVYVNIHSQGKEYLYRVGIGTILERLDPFQFVRIHRSSIVNVKSIKHLEKRSHGEFDVVLKDGTYLTLTRSYREAFENALGQSL</sequence>
<protein>
    <submittedName>
        <fullName evidence="4">DNA-binding response regulator</fullName>
    </submittedName>
</protein>
<dbReference type="SMART" id="SM00850">
    <property type="entry name" value="LytTR"/>
    <property type="match status" value="1"/>
</dbReference>
<reference evidence="4" key="1">
    <citation type="journal article" date="2014" name="Int. J. Syst. Evol. Microbiol.">
        <title>Complete genome sequence of Corynebacterium casei LMG S-19264T (=DSM 44701T), isolated from a smear-ripened cheese.</title>
        <authorList>
            <consortium name="US DOE Joint Genome Institute (JGI-PGF)"/>
            <person name="Walter F."/>
            <person name="Albersmeier A."/>
            <person name="Kalinowski J."/>
            <person name="Ruckert C."/>
        </authorList>
    </citation>
    <scope>NUCLEOTIDE SEQUENCE</scope>
    <source>
        <strain evidence="4">CGMCC 1.14984</strain>
    </source>
</reference>
<dbReference type="SMART" id="SM00448">
    <property type="entry name" value="REC"/>
    <property type="match status" value="1"/>
</dbReference>
<evidence type="ECO:0000259" key="2">
    <source>
        <dbReference type="PROSITE" id="PS50110"/>
    </source>
</evidence>
<name>A0A8J3EQH5_9PROT</name>
<dbReference type="GO" id="GO:0003677">
    <property type="term" value="F:DNA binding"/>
    <property type="evidence" value="ECO:0007669"/>
    <property type="project" value="UniProtKB-KW"/>
</dbReference>
<feature type="domain" description="HTH LytTR-type" evidence="3">
    <location>
        <begin position="161"/>
        <end position="265"/>
    </location>
</feature>
<dbReference type="PANTHER" id="PTHR37299">
    <property type="entry name" value="TRANSCRIPTIONAL REGULATOR-RELATED"/>
    <property type="match status" value="1"/>
</dbReference>
<dbReference type="PANTHER" id="PTHR37299:SF1">
    <property type="entry name" value="STAGE 0 SPORULATION PROTEIN A HOMOLOG"/>
    <property type="match status" value="1"/>
</dbReference>
<dbReference type="Gene3D" id="3.40.50.2300">
    <property type="match status" value="1"/>
</dbReference>
<dbReference type="PROSITE" id="PS50110">
    <property type="entry name" value="RESPONSE_REGULATORY"/>
    <property type="match status" value="1"/>
</dbReference>
<evidence type="ECO:0000313" key="4">
    <source>
        <dbReference type="EMBL" id="GGI02181.1"/>
    </source>
</evidence>
<dbReference type="Proteomes" id="UP000621856">
    <property type="component" value="Unassembled WGS sequence"/>
</dbReference>
<dbReference type="Pfam" id="PF00072">
    <property type="entry name" value="Response_reg"/>
    <property type="match status" value="1"/>
</dbReference>
<dbReference type="InterPro" id="IPR007492">
    <property type="entry name" value="LytTR_DNA-bd_dom"/>
</dbReference>
<evidence type="ECO:0000256" key="1">
    <source>
        <dbReference type="PROSITE-ProRule" id="PRU00169"/>
    </source>
</evidence>
<keyword evidence="4" id="KW-0238">DNA-binding</keyword>
<dbReference type="Pfam" id="PF04397">
    <property type="entry name" value="LytTR"/>
    <property type="match status" value="1"/>
</dbReference>
<evidence type="ECO:0000313" key="5">
    <source>
        <dbReference type="Proteomes" id="UP000621856"/>
    </source>
</evidence>
<dbReference type="EMBL" id="BMGZ01000006">
    <property type="protein sequence ID" value="GGI02181.1"/>
    <property type="molecule type" value="Genomic_DNA"/>
</dbReference>
<reference evidence="4" key="2">
    <citation type="submission" date="2020-09" db="EMBL/GenBank/DDBJ databases">
        <authorList>
            <person name="Sun Q."/>
            <person name="Zhou Y."/>
        </authorList>
    </citation>
    <scope>NUCLEOTIDE SEQUENCE</scope>
    <source>
        <strain evidence="4">CGMCC 1.14984</strain>
    </source>
</reference>
<keyword evidence="1" id="KW-0597">Phosphoprotein</keyword>
<dbReference type="InterPro" id="IPR011006">
    <property type="entry name" value="CheY-like_superfamily"/>
</dbReference>
<feature type="domain" description="Response regulatory" evidence="2">
    <location>
        <begin position="12"/>
        <end position="125"/>
    </location>
</feature>
<organism evidence="4 5">
    <name type="scientific">Aquisalinus luteolus</name>
    <dbReference type="NCBI Taxonomy" id="1566827"/>
    <lineage>
        <taxon>Bacteria</taxon>
        <taxon>Pseudomonadati</taxon>
        <taxon>Pseudomonadota</taxon>
        <taxon>Alphaproteobacteria</taxon>
        <taxon>Parvularculales</taxon>
        <taxon>Parvularculaceae</taxon>
        <taxon>Aquisalinus</taxon>
    </lineage>
</organism>
<accession>A0A8J3EQH5</accession>
<dbReference type="SUPFAM" id="SSF52172">
    <property type="entry name" value="CheY-like"/>
    <property type="match status" value="1"/>
</dbReference>
<gene>
    <name evidence="4" type="ORF">GCM10011355_34580</name>
</gene>
<dbReference type="InterPro" id="IPR046947">
    <property type="entry name" value="LytR-like"/>
</dbReference>